<evidence type="ECO:0000256" key="1">
    <source>
        <dbReference type="ARBA" id="ARBA00023015"/>
    </source>
</evidence>
<dbReference type="InterPro" id="IPR019887">
    <property type="entry name" value="Tscrpt_reg_AsnC/Lrp_C"/>
</dbReference>
<evidence type="ECO:0000313" key="5">
    <source>
        <dbReference type="EMBL" id="RVU03174.1"/>
    </source>
</evidence>
<dbReference type="InterPro" id="IPR011991">
    <property type="entry name" value="ArsR-like_HTH"/>
</dbReference>
<dbReference type="InterPro" id="IPR036390">
    <property type="entry name" value="WH_DNA-bd_sf"/>
</dbReference>
<evidence type="ECO:0000256" key="3">
    <source>
        <dbReference type="ARBA" id="ARBA00023163"/>
    </source>
</evidence>
<evidence type="ECO:0000313" key="6">
    <source>
        <dbReference type="Proteomes" id="UP000282759"/>
    </source>
</evidence>
<dbReference type="InterPro" id="IPR011008">
    <property type="entry name" value="Dimeric_a/b-barrel"/>
</dbReference>
<feature type="domain" description="HTH asnC-type" evidence="4">
    <location>
        <begin position="8"/>
        <end position="74"/>
    </location>
</feature>
<keyword evidence="1" id="KW-0805">Transcription regulation</keyword>
<name>A0A437MZY1_9SPHI</name>
<comment type="caution">
    <text evidence="5">The sequence shown here is derived from an EMBL/GenBank/DDBJ whole genome shotgun (WGS) entry which is preliminary data.</text>
</comment>
<dbReference type="Pfam" id="PF13412">
    <property type="entry name" value="HTH_24"/>
    <property type="match status" value="1"/>
</dbReference>
<evidence type="ECO:0000256" key="2">
    <source>
        <dbReference type="ARBA" id="ARBA00023125"/>
    </source>
</evidence>
<dbReference type="InterPro" id="IPR019888">
    <property type="entry name" value="Tscrpt_reg_AsnC-like"/>
</dbReference>
<dbReference type="PROSITE" id="PS50956">
    <property type="entry name" value="HTH_ASNC_2"/>
    <property type="match status" value="1"/>
</dbReference>
<dbReference type="Pfam" id="PF01037">
    <property type="entry name" value="AsnC_trans_reg"/>
    <property type="match status" value="1"/>
</dbReference>
<dbReference type="PANTHER" id="PTHR30154">
    <property type="entry name" value="LEUCINE-RESPONSIVE REGULATORY PROTEIN"/>
    <property type="match status" value="1"/>
</dbReference>
<keyword evidence="2" id="KW-0238">DNA-binding</keyword>
<dbReference type="SMART" id="SM00344">
    <property type="entry name" value="HTH_ASNC"/>
    <property type="match status" value="1"/>
</dbReference>
<dbReference type="GO" id="GO:0005829">
    <property type="term" value="C:cytosol"/>
    <property type="evidence" value="ECO:0007669"/>
    <property type="project" value="TreeGrafter"/>
</dbReference>
<accession>A0A437MZY1</accession>
<dbReference type="GO" id="GO:0043565">
    <property type="term" value="F:sequence-specific DNA binding"/>
    <property type="evidence" value="ECO:0007669"/>
    <property type="project" value="InterPro"/>
</dbReference>
<dbReference type="PANTHER" id="PTHR30154:SF53">
    <property type="entry name" value="HTH-TYPE TRANSCRIPTIONAL REGULATOR LRPC"/>
    <property type="match status" value="1"/>
</dbReference>
<dbReference type="AlphaFoldDB" id="A0A437MZY1"/>
<dbReference type="Proteomes" id="UP000282759">
    <property type="component" value="Unassembled WGS sequence"/>
</dbReference>
<dbReference type="PRINTS" id="PR00033">
    <property type="entry name" value="HTHASNC"/>
</dbReference>
<dbReference type="OrthoDB" id="9800326at2"/>
<dbReference type="GO" id="GO:0043200">
    <property type="term" value="P:response to amino acid"/>
    <property type="evidence" value="ECO:0007669"/>
    <property type="project" value="TreeGrafter"/>
</dbReference>
<gene>
    <name evidence="5" type="ORF">EOD41_01980</name>
</gene>
<dbReference type="Gene3D" id="1.10.10.10">
    <property type="entry name" value="Winged helix-like DNA-binding domain superfamily/Winged helix DNA-binding domain"/>
    <property type="match status" value="1"/>
</dbReference>
<keyword evidence="6" id="KW-1185">Reference proteome</keyword>
<dbReference type="InterPro" id="IPR036388">
    <property type="entry name" value="WH-like_DNA-bd_sf"/>
</dbReference>
<evidence type="ECO:0000259" key="4">
    <source>
        <dbReference type="PROSITE" id="PS50956"/>
    </source>
</evidence>
<proteinExistence type="predicted"/>
<dbReference type="SUPFAM" id="SSF54909">
    <property type="entry name" value="Dimeric alpha+beta barrel"/>
    <property type="match status" value="1"/>
</dbReference>
<dbReference type="SUPFAM" id="SSF46785">
    <property type="entry name" value="Winged helix' DNA-binding domain"/>
    <property type="match status" value="1"/>
</dbReference>
<dbReference type="Gene3D" id="3.30.70.920">
    <property type="match status" value="1"/>
</dbReference>
<dbReference type="EMBL" id="SACK01000001">
    <property type="protein sequence ID" value="RVU03174.1"/>
    <property type="molecule type" value="Genomic_DNA"/>
</dbReference>
<protein>
    <submittedName>
        <fullName evidence="5">Lrp/AsnC family transcriptional regulator</fullName>
    </submittedName>
</protein>
<sequence>MLENEFSLDKTDLHILRLLQENARMSNADMARELGMAPSGVLERVKKLEQKNVIQQYTTRINPNALQQKLLAFIFIKANVGPGCDSVVTDELAKIPEVQEVHHVAGDDCYLVKIRTYDSASLMEIMRTRFAVIPNMMSTRTTIVLETVKEQQQLVIPEK</sequence>
<organism evidence="5 6">
    <name type="scientific">Mucilaginibacter limnophilus</name>
    <dbReference type="NCBI Taxonomy" id="1932778"/>
    <lineage>
        <taxon>Bacteria</taxon>
        <taxon>Pseudomonadati</taxon>
        <taxon>Bacteroidota</taxon>
        <taxon>Sphingobacteriia</taxon>
        <taxon>Sphingobacteriales</taxon>
        <taxon>Sphingobacteriaceae</taxon>
        <taxon>Mucilaginibacter</taxon>
    </lineage>
</organism>
<keyword evidence="3" id="KW-0804">Transcription</keyword>
<dbReference type="InterPro" id="IPR000485">
    <property type="entry name" value="AsnC-type_HTH_dom"/>
</dbReference>
<reference evidence="5 6" key="1">
    <citation type="submission" date="2019-01" db="EMBL/GenBank/DDBJ databases">
        <authorList>
            <person name="Chen W.-M."/>
        </authorList>
    </citation>
    <scope>NUCLEOTIDE SEQUENCE [LARGE SCALE GENOMIC DNA]</scope>
    <source>
        <strain evidence="5 6">YBJ-36</strain>
    </source>
</reference>
<dbReference type="CDD" id="cd00090">
    <property type="entry name" value="HTH_ARSR"/>
    <property type="match status" value="1"/>
</dbReference>
<dbReference type="GO" id="GO:0006355">
    <property type="term" value="P:regulation of DNA-templated transcription"/>
    <property type="evidence" value="ECO:0007669"/>
    <property type="project" value="UniProtKB-ARBA"/>
</dbReference>